<gene>
    <name evidence="1" type="primary">RvY_18942</name>
    <name evidence="1" type="synonym">RvY_18942.3</name>
    <name evidence="1" type="ORF">RvY_18942-3</name>
</gene>
<evidence type="ECO:0000313" key="1">
    <source>
        <dbReference type="EMBL" id="GAV09395.1"/>
    </source>
</evidence>
<dbReference type="EMBL" id="BDGG01000022">
    <property type="protein sequence ID" value="GAV09395.1"/>
    <property type="molecule type" value="Genomic_DNA"/>
</dbReference>
<dbReference type="AlphaFoldDB" id="A0A1D1W7N6"/>
<dbReference type="Proteomes" id="UP000186922">
    <property type="component" value="Unassembled WGS sequence"/>
</dbReference>
<comment type="caution">
    <text evidence="1">The sequence shown here is derived from an EMBL/GenBank/DDBJ whole genome shotgun (WGS) entry which is preliminary data.</text>
</comment>
<evidence type="ECO:0000313" key="2">
    <source>
        <dbReference type="Proteomes" id="UP000186922"/>
    </source>
</evidence>
<keyword evidence="2" id="KW-1185">Reference proteome</keyword>
<organism evidence="1 2">
    <name type="scientific">Ramazzottius varieornatus</name>
    <name type="common">Water bear</name>
    <name type="synonym">Tardigrade</name>
    <dbReference type="NCBI Taxonomy" id="947166"/>
    <lineage>
        <taxon>Eukaryota</taxon>
        <taxon>Metazoa</taxon>
        <taxon>Ecdysozoa</taxon>
        <taxon>Tardigrada</taxon>
        <taxon>Eutardigrada</taxon>
        <taxon>Parachela</taxon>
        <taxon>Hypsibioidea</taxon>
        <taxon>Ramazzottiidae</taxon>
        <taxon>Ramazzottius</taxon>
    </lineage>
</organism>
<accession>A0A1D1W7N6</accession>
<reference evidence="1 2" key="1">
    <citation type="journal article" date="2016" name="Nat. Commun.">
        <title>Extremotolerant tardigrade genome and improved radiotolerance of human cultured cells by tardigrade-unique protein.</title>
        <authorList>
            <person name="Hashimoto T."/>
            <person name="Horikawa D.D."/>
            <person name="Saito Y."/>
            <person name="Kuwahara H."/>
            <person name="Kozuka-Hata H."/>
            <person name="Shin-I T."/>
            <person name="Minakuchi Y."/>
            <person name="Ohishi K."/>
            <person name="Motoyama A."/>
            <person name="Aizu T."/>
            <person name="Enomoto A."/>
            <person name="Kondo K."/>
            <person name="Tanaka S."/>
            <person name="Hara Y."/>
            <person name="Koshikawa S."/>
            <person name="Sagara H."/>
            <person name="Miura T."/>
            <person name="Yokobori S."/>
            <person name="Miyagawa K."/>
            <person name="Suzuki Y."/>
            <person name="Kubo T."/>
            <person name="Oyama M."/>
            <person name="Kohara Y."/>
            <person name="Fujiyama A."/>
            <person name="Arakawa K."/>
            <person name="Katayama T."/>
            <person name="Toyoda A."/>
            <person name="Kunieda T."/>
        </authorList>
    </citation>
    <scope>NUCLEOTIDE SEQUENCE [LARGE SCALE GENOMIC DNA]</scope>
    <source>
        <strain evidence="1 2">YOKOZUNA-1</strain>
    </source>
</reference>
<protein>
    <submittedName>
        <fullName evidence="1">Uncharacterized protein</fullName>
    </submittedName>
</protein>
<name>A0A1D1W7N6_RAMVA</name>
<sequence length="124" mass="14495">MPLPTLFPSSPPPPRLIWPLVRMAALPNKAWHKQDTRLHSSLSTPWPARSPSSVHVQARPGTSRRLMWRIYISHRRSTITDDDHNKSPEPGIDARSLFIHLLPSVYRIARHFHDEQIFRTFFLF</sequence>
<proteinExistence type="predicted"/>